<dbReference type="AlphaFoldDB" id="J5T901"/>
<keyword evidence="1" id="KW-0732">Signal</keyword>
<organism evidence="3 4">
    <name type="scientific">Trichosporon asahii var. asahii (strain ATCC 90039 / CBS 2479 / JCM 2466 / KCTC 7840 / NBRC 103889/ NCYC 2677 / UAMH 7654)</name>
    <name type="common">Yeast</name>
    <dbReference type="NCBI Taxonomy" id="1186058"/>
    <lineage>
        <taxon>Eukaryota</taxon>
        <taxon>Fungi</taxon>
        <taxon>Dikarya</taxon>
        <taxon>Basidiomycota</taxon>
        <taxon>Agaricomycotina</taxon>
        <taxon>Tremellomycetes</taxon>
        <taxon>Trichosporonales</taxon>
        <taxon>Trichosporonaceae</taxon>
        <taxon>Trichosporon</taxon>
    </lineage>
</organism>
<dbReference type="PANTHER" id="PTHR39399:SF1">
    <property type="entry name" value="PROTEIN ZPS1"/>
    <property type="match status" value="1"/>
</dbReference>
<evidence type="ECO:0000259" key="2">
    <source>
        <dbReference type="Pfam" id="PF13933"/>
    </source>
</evidence>
<dbReference type="InterPro" id="IPR029482">
    <property type="entry name" value="HRXXH"/>
</dbReference>
<accession>J5T901</accession>
<dbReference type="Pfam" id="PF13933">
    <property type="entry name" value="HRXXH"/>
    <property type="match status" value="1"/>
</dbReference>
<dbReference type="GO" id="GO:0009277">
    <property type="term" value="C:fungal-type cell wall"/>
    <property type="evidence" value="ECO:0007669"/>
    <property type="project" value="TreeGrafter"/>
</dbReference>
<comment type="caution">
    <text evidence="3">The sequence shown here is derived from an EMBL/GenBank/DDBJ whole genome shotgun (WGS) entry which is preliminary data.</text>
</comment>
<dbReference type="InterPro" id="IPR039124">
    <property type="entry name" value="PRA1-like"/>
</dbReference>
<feature type="signal peptide" evidence="1">
    <location>
        <begin position="1"/>
        <end position="17"/>
    </location>
</feature>
<evidence type="ECO:0000256" key="1">
    <source>
        <dbReference type="SAM" id="SignalP"/>
    </source>
</evidence>
<dbReference type="Proteomes" id="UP000002748">
    <property type="component" value="Unassembled WGS sequence"/>
</dbReference>
<evidence type="ECO:0000313" key="4">
    <source>
        <dbReference type="Proteomes" id="UP000002748"/>
    </source>
</evidence>
<gene>
    <name evidence="3" type="ORF">A1Q1_01058</name>
</gene>
<dbReference type="KEGG" id="tasa:A1Q1_01058"/>
<dbReference type="OrthoDB" id="4689212at2759"/>
<dbReference type="GO" id="GO:0005178">
    <property type="term" value="F:integrin binding"/>
    <property type="evidence" value="ECO:0007669"/>
    <property type="project" value="TreeGrafter"/>
</dbReference>
<dbReference type="Gene3D" id="3.40.390.10">
    <property type="entry name" value="Collagenase (Catalytic Domain)"/>
    <property type="match status" value="1"/>
</dbReference>
<reference evidence="3 4" key="1">
    <citation type="journal article" date="2012" name="Eukaryot. Cell">
        <title>Draft genome sequence of CBS 2479, the standard type strain of Trichosporon asahii.</title>
        <authorList>
            <person name="Yang R.Y."/>
            <person name="Li H.T."/>
            <person name="Zhu H."/>
            <person name="Zhou G.P."/>
            <person name="Wang M."/>
            <person name="Wang L."/>
        </authorList>
    </citation>
    <scope>NUCLEOTIDE SEQUENCE [LARGE SCALE GENOMIC DNA]</scope>
    <source>
        <strain evidence="4">ATCC 90039 / CBS 2479 / JCM 2466 / KCTC 7840 / NCYC 2677 / UAMH 7654</strain>
    </source>
</reference>
<dbReference type="GO" id="GO:0008270">
    <property type="term" value="F:zinc ion binding"/>
    <property type="evidence" value="ECO:0007669"/>
    <property type="project" value="TreeGrafter"/>
</dbReference>
<feature type="domain" description="Putative peptidase" evidence="2">
    <location>
        <begin position="29"/>
        <end position="170"/>
    </location>
</feature>
<dbReference type="PANTHER" id="PTHR39399">
    <property type="entry name" value="PROTEIN ZPS1"/>
    <property type="match status" value="1"/>
</dbReference>
<dbReference type="GO" id="GO:0005576">
    <property type="term" value="C:extracellular region"/>
    <property type="evidence" value="ECO:0007669"/>
    <property type="project" value="TreeGrafter"/>
</dbReference>
<name>J5T901_TRIAS</name>
<dbReference type="SUPFAM" id="SSF55486">
    <property type="entry name" value="Metalloproteases ('zincins'), catalytic domain"/>
    <property type="match status" value="1"/>
</dbReference>
<proteinExistence type="predicted"/>
<protein>
    <submittedName>
        <fullName evidence="3">Major allergen Asp F2</fullName>
    </submittedName>
</protein>
<dbReference type="GO" id="GO:0008237">
    <property type="term" value="F:metallopeptidase activity"/>
    <property type="evidence" value="ECO:0007669"/>
    <property type="project" value="InterPro"/>
</dbReference>
<evidence type="ECO:0000313" key="3">
    <source>
        <dbReference type="EMBL" id="EJT49801.1"/>
    </source>
</evidence>
<dbReference type="EMBL" id="ALBS01000148">
    <property type="protein sequence ID" value="EJT49801.1"/>
    <property type="molecule type" value="Genomic_DNA"/>
</dbReference>
<dbReference type="RefSeq" id="XP_014180978.1">
    <property type="nucleotide sequence ID" value="XM_014325503.1"/>
</dbReference>
<dbReference type="InterPro" id="IPR024079">
    <property type="entry name" value="MetalloPept_cat_dom_sf"/>
</dbReference>
<feature type="chain" id="PRO_5003785599" evidence="1">
    <location>
        <begin position="18"/>
        <end position="170"/>
    </location>
</feature>
<dbReference type="GeneID" id="25984572"/>
<sequence>MLTSLLLTLGAAASASAGPILIPRELKEYSADVELHSSCNATQQRMLKQALGEMNEVTSFAIEYLEHNGAQDQVFTTYFGTEPEAYPTVIGAYKALLSANKKGVLIRCDDPDGNCHQDGWRGHYRGENATTETVICDSSYTDRLFNSAFCMFGFQLAKDKPSTYWSIDLM</sequence>
<dbReference type="HOGENOM" id="CLU_1571729_0_0_1"/>
<dbReference type="GO" id="GO:0009986">
    <property type="term" value="C:cell surface"/>
    <property type="evidence" value="ECO:0007669"/>
    <property type="project" value="TreeGrafter"/>
</dbReference>
<dbReference type="VEuPathDB" id="FungiDB:A1Q1_01058"/>